<evidence type="ECO:0000256" key="1">
    <source>
        <dbReference type="SAM" id="SignalP"/>
    </source>
</evidence>
<feature type="chain" id="PRO_5046726583" description="Inorganic diphosphatase" evidence="1">
    <location>
        <begin position="26"/>
        <end position="412"/>
    </location>
</feature>
<reference evidence="2" key="1">
    <citation type="submission" date="2023-10" db="EMBL/GenBank/DDBJ databases">
        <authorList>
            <person name="Chen Y."/>
            <person name="Shah S."/>
            <person name="Dougan E. K."/>
            <person name="Thang M."/>
            <person name="Chan C."/>
        </authorList>
    </citation>
    <scope>NUCLEOTIDE SEQUENCE [LARGE SCALE GENOMIC DNA]</scope>
</reference>
<comment type="caution">
    <text evidence="2">The sequence shown here is derived from an EMBL/GenBank/DDBJ whole genome shotgun (WGS) entry which is preliminary data.</text>
</comment>
<keyword evidence="1" id="KW-0732">Signal</keyword>
<evidence type="ECO:0000313" key="2">
    <source>
        <dbReference type="EMBL" id="CAK0806164.1"/>
    </source>
</evidence>
<sequence>MAASKVVAAAAAVLAMAAMAPALSAAFAGPAGSPLAGSLGVGPLSGPRVGAAAATQRVDPAELQTPGAASAAAVAACVLALAMGARRRQQTPRGLVRMHAGARAMRDTERRAKGVFNHRTERIEWYECGMDTSQAKRVEHHPKGMRGWKDDKCMYEPMKPPARQALGRIFDPICVFKQKEFRLSSPASLDFKEIKETATYMVPKDTSEIVTPAKVPEFLQVRVPSIMERSLGAKRPPQDDAEYAEYADKKCTLADAATKVIPDSFSHDFVADRAALLALLEWGSGTLTPMLRKEGQQNNPIDIVKISKTDGGKALVLDCLYDKMNLYAEQPQKRSKFNPAERPLGGFKDALHLYVTGDQTKNWNIKGYSQHVKDHNLPKCYKFLDVPIDGLKLTVRAPKTHVHKGRRYLDEE</sequence>
<protein>
    <recommendedName>
        <fullName evidence="4">Inorganic diphosphatase</fullName>
    </recommendedName>
</protein>
<name>A0ABN9QJD9_9DINO</name>
<feature type="non-terminal residue" evidence="2">
    <location>
        <position position="412"/>
    </location>
</feature>
<dbReference type="EMBL" id="CAUYUJ010003657">
    <property type="protein sequence ID" value="CAK0806164.1"/>
    <property type="molecule type" value="Genomic_DNA"/>
</dbReference>
<accession>A0ABN9QJD9</accession>
<dbReference type="Proteomes" id="UP001189429">
    <property type="component" value="Unassembled WGS sequence"/>
</dbReference>
<gene>
    <name evidence="2" type="ORF">PCOR1329_LOCUS12501</name>
</gene>
<feature type="signal peptide" evidence="1">
    <location>
        <begin position="1"/>
        <end position="25"/>
    </location>
</feature>
<keyword evidence="3" id="KW-1185">Reference proteome</keyword>
<evidence type="ECO:0000313" key="3">
    <source>
        <dbReference type="Proteomes" id="UP001189429"/>
    </source>
</evidence>
<evidence type="ECO:0008006" key="4">
    <source>
        <dbReference type="Google" id="ProtNLM"/>
    </source>
</evidence>
<proteinExistence type="predicted"/>
<organism evidence="2 3">
    <name type="scientific">Prorocentrum cordatum</name>
    <dbReference type="NCBI Taxonomy" id="2364126"/>
    <lineage>
        <taxon>Eukaryota</taxon>
        <taxon>Sar</taxon>
        <taxon>Alveolata</taxon>
        <taxon>Dinophyceae</taxon>
        <taxon>Prorocentrales</taxon>
        <taxon>Prorocentraceae</taxon>
        <taxon>Prorocentrum</taxon>
    </lineage>
</organism>